<keyword evidence="3" id="KW-1185">Reference proteome</keyword>
<dbReference type="SUPFAM" id="SSF52540">
    <property type="entry name" value="P-loop containing nucleoside triphosphate hydrolases"/>
    <property type="match status" value="1"/>
</dbReference>
<dbReference type="EMBL" id="BOPH01000066">
    <property type="protein sequence ID" value="GIJ69617.1"/>
    <property type="molecule type" value="Genomic_DNA"/>
</dbReference>
<dbReference type="PANTHER" id="PTHR47691:SF3">
    <property type="entry name" value="HTH-TYPE TRANSCRIPTIONAL REGULATOR RV0890C-RELATED"/>
    <property type="match status" value="1"/>
</dbReference>
<protein>
    <recommendedName>
        <fullName evidence="1">HTH cro/C1-type domain-containing protein</fullName>
    </recommendedName>
</protein>
<dbReference type="Pfam" id="PF00931">
    <property type="entry name" value="NB-ARC"/>
    <property type="match status" value="1"/>
</dbReference>
<dbReference type="Pfam" id="PF01381">
    <property type="entry name" value="HTH_3"/>
    <property type="match status" value="1"/>
</dbReference>
<dbReference type="SUPFAM" id="SSF47413">
    <property type="entry name" value="lambda repressor-like DNA-binding domains"/>
    <property type="match status" value="1"/>
</dbReference>
<dbReference type="GO" id="GO:0003677">
    <property type="term" value="F:DNA binding"/>
    <property type="evidence" value="ECO:0007669"/>
    <property type="project" value="InterPro"/>
</dbReference>
<dbReference type="InterPro" id="IPR027417">
    <property type="entry name" value="P-loop_NTPase"/>
</dbReference>
<dbReference type="PRINTS" id="PR00364">
    <property type="entry name" value="DISEASERSIST"/>
</dbReference>
<comment type="caution">
    <text evidence="2">The sequence shown here is derived from an EMBL/GenBank/DDBJ whole genome shotgun (WGS) entry which is preliminary data.</text>
</comment>
<dbReference type="Gene3D" id="3.40.50.300">
    <property type="entry name" value="P-loop containing nucleotide triphosphate hydrolases"/>
    <property type="match status" value="1"/>
</dbReference>
<dbReference type="CDD" id="cd00093">
    <property type="entry name" value="HTH_XRE"/>
    <property type="match status" value="1"/>
</dbReference>
<dbReference type="AlphaFoldDB" id="A0A8J3ZT00"/>
<dbReference type="GO" id="GO:0043531">
    <property type="term" value="F:ADP binding"/>
    <property type="evidence" value="ECO:0007669"/>
    <property type="project" value="InterPro"/>
</dbReference>
<organism evidence="2 3">
    <name type="scientific">Virgisporangium ochraceum</name>
    <dbReference type="NCBI Taxonomy" id="65505"/>
    <lineage>
        <taxon>Bacteria</taxon>
        <taxon>Bacillati</taxon>
        <taxon>Actinomycetota</taxon>
        <taxon>Actinomycetes</taxon>
        <taxon>Micromonosporales</taxon>
        <taxon>Micromonosporaceae</taxon>
        <taxon>Virgisporangium</taxon>
    </lineage>
</organism>
<dbReference type="InterPro" id="IPR001387">
    <property type="entry name" value="Cro/C1-type_HTH"/>
</dbReference>
<reference evidence="2" key="1">
    <citation type="submission" date="2021-01" db="EMBL/GenBank/DDBJ databases">
        <title>Whole genome shotgun sequence of Virgisporangium ochraceum NBRC 16418.</title>
        <authorList>
            <person name="Komaki H."/>
            <person name="Tamura T."/>
        </authorList>
    </citation>
    <scope>NUCLEOTIDE SEQUENCE</scope>
    <source>
        <strain evidence="2">NBRC 16418</strain>
    </source>
</reference>
<gene>
    <name evidence="2" type="ORF">Voc01_045340</name>
</gene>
<sequence>MDDRDRSPGALIAAARRRAGLTQADVAEQAGLSVRAISNIERNVHSRLRRDSLARIARVLDLDAEQVAALRGVRIRPGTGVLDPVTGARTPAQLPMAVPDLVGRATLAATVADALTADRIRGCPSVVVLSGEVGVGKTALAVHVGHRVRASFPDGQLFLDLGGSADALTGALFAIGHTDGRLPAEPAARAAMLRSGLSDRRVLLVIDGATTEAQVRALLPGSSGCAVLVTSRSRLTGLEGATRIGVDPLDEATAVDLIRRTAGMGAGPTTALRALARRCGRSPLALRAVGLRLATHPDLPPDDLAGLLGTAARPLDLLVAGDLAVRDRLATAYGALTEAGRRLFARLSTVDSTDLTPHGVAAAASLSPEDARHLLDGIADSGLLHRLATPAPGGRHFHLGGPAREFAREVAA</sequence>
<evidence type="ECO:0000313" key="3">
    <source>
        <dbReference type="Proteomes" id="UP000635606"/>
    </source>
</evidence>
<dbReference type="InterPro" id="IPR010982">
    <property type="entry name" value="Lambda_DNA-bd_dom_sf"/>
</dbReference>
<evidence type="ECO:0000313" key="2">
    <source>
        <dbReference type="EMBL" id="GIJ69617.1"/>
    </source>
</evidence>
<feature type="domain" description="HTH cro/C1-type" evidence="1">
    <location>
        <begin position="12"/>
        <end position="67"/>
    </location>
</feature>
<dbReference type="Proteomes" id="UP000635606">
    <property type="component" value="Unassembled WGS sequence"/>
</dbReference>
<dbReference type="PANTHER" id="PTHR47691">
    <property type="entry name" value="REGULATOR-RELATED"/>
    <property type="match status" value="1"/>
</dbReference>
<dbReference type="Gene3D" id="1.10.260.40">
    <property type="entry name" value="lambda repressor-like DNA-binding domains"/>
    <property type="match status" value="1"/>
</dbReference>
<dbReference type="SMART" id="SM00530">
    <property type="entry name" value="HTH_XRE"/>
    <property type="match status" value="1"/>
</dbReference>
<dbReference type="RefSeq" id="WP_203929544.1">
    <property type="nucleotide sequence ID" value="NZ_BOPH01000066.1"/>
</dbReference>
<proteinExistence type="predicted"/>
<accession>A0A8J3ZT00</accession>
<dbReference type="InterPro" id="IPR002182">
    <property type="entry name" value="NB-ARC"/>
</dbReference>
<dbReference type="PROSITE" id="PS50943">
    <property type="entry name" value="HTH_CROC1"/>
    <property type="match status" value="1"/>
</dbReference>
<name>A0A8J3ZT00_9ACTN</name>
<evidence type="ECO:0000259" key="1">
    <source>
        <dbReference type="PROSITE" id="PS50943"/>
    </source>
</evidence>